<name>A0A6J4Q552_9BACT</name>
<protein>
    <submittedName>
        <fullName evidence="2">Thioredoxin</fullName>
    </submittedName>
</protein>
<dbReference type="AlphaFoldDB" id="A0A6J4Q552"/>
<feature type="compositionally biased region" description="Basic and acidic residues" evidence="1">
    <location>
        <begin position="53"/>
        <end position="76"/>
    </location>
</feature>
<sequence length="87" mass="10149">RRAGARRFLGRMVRPVPDARPDDREDRQRLHRQGEGRQARHRREPRHQHQVQHQRDPDRHPVQGRPGRPEVRRDAPGEGLQGSAGPV</sequence>
<reference evidence="2" key="1">
    <citation type="submission" date="2020-02" db="EMBL/GenBank/DDBJ databases">
        <authorList>
            <person name="Meier V. D."/>
        </authorList>
    </citation>
    <scope>NUCLEOTIDE SEQUENCE</scope>
    <source>
        <strain evidence="2">AVDCRST_MAG64</strain>
    </source>
</reference>
<dbReference type="EMBL" id="CADCUQ010000801">
    <property type="protein sequence ID" value="CAA9430916.1"/>
    <property type="molecule type" value="Genomic_DNA"/>
</dbReference>
<feature type="non-terminal residue" evidence="2">
    <location>
        <position position="1"/>
    </location>
</feature>
<evidence type="ECO:0000256" key="1">
    <source>
        <dbReference type="SAM" id="MobiDB-lite"/>
    </source>
</evidence>
<organism evidence="2">
    <name type="scientific">uncultured Phycisphaerae bacterium</name>
    <dbReference type="NCBI Taxonomy" id="904963"/>
    <lineage>
        <taxon>Bacteria</taxon>
        <taxon>Pseudomonadati</taxon>
        <taxon>Planctomycetota</taxon>
        <taxon>Phycisphaerae</taxon>
        <taxon>environmental samples</taxon>
    </lineage>
</organism>
<feature type="compositionally biased region" description="Basic and acidic residues" evidence="1">
    <location>
        <begin position="17"/>
        <end position="38"/>
    </location>
</feature>
<accession>A0A6J4Q552</accession>
<gene>
    <name evidence="2" type="ORF">AVDCRST_MAG64-3473</name>
</gene>
<feature type="non-terminal residue" evidence="2">
    <location>
        <position position="87"/>
    </location>
</feature>
<evidence type="ECO:0000313" key="2">
    <source>
        <dbReference type="EMBL" id="CAA9430916.1"/>
    </source>
</evidence>
<proteinExistence type="predicted"/>
<feature type="region of interest" description="Disordered" evidence="1">
    <location>
        <begin position="1"/>
        <end position="87"/>
    </location>
</feature>
<feature type="compositionally biased region" description="Basic residues" evidence="1">
    <location>
        <begin position="39"/>
        <end position="52"/>
    </location>
</feature>